<dbReference type="Proteomes" id="UP000269945">
    <property type="component" value="Unassembled WGS sequence"/>
</dbReference>
<keyword evidence="2" id="KW-1185">Reference proteome</keyword>
<gene>
    <name evidence="1" type="ORF">BN2614_LOCUS5</name>
</gene>
<name>A0A9X9LK52_GULGU</name>
<reference evidence="1 2" key="1">
    <citation type="submission" date="2018-10" db="EMBL/GenBank/DDBJ databases">
        <authorList>
            <person name="Ekblom R."/>
            <person name="Jareborg N."/>
        </authorList>
    </citation>
    <scope>NUCLEOTIDE SEQUENCE [LARGE SCALE GENOMIC DNA]</scope>
    <source>
        <tissue evidence="1">Muscle</tissue>
    </source>
</reference>
<sequence length="48" mass="4994">MLDAEDDEEGVEEVVHVPAGQAAVGGNLAHALLVALAEQLHAHHGEDE</sequence>
<evidence type="ECO:0000313" key="1">
    <source>
        <dbReference type="EMBL" id="VCW70087.1"/>
    </source>
</evidence>
<feature type="non-terminal residue" evidence="1">
    <location>
        <position position="48"/>
    </location>
</feature>
<accession>A0A9X9LK52</accession>
<evidence type="ECO:0000313" key="2">
    <source>
        <dbReference type="Proteomes" id="UP000269945"/>
    </source>
</evidence>
<protein>
    <submittedName>
        <fullName evidence="1">Uncharacterized protein</fullName>
    </submittedName>
</protein>
<organism evidence="1 2">
    <name type="scientific">Gulo gulo</name>
    <name type="common">Wolverine</name>
    <name type="synonym">Gluton</name>
    <dbReference type="NCBI Taxonomy" id="48420"/>
    <lineage>
        <taxon>Eukaryota</taxon>
        <taxon>Metazoa</taxon>
        <taxon>Chordata</taxon>
        <taxon>Craniata</taxon>
        <taxon>Vertebrata</taxon>
        <taxon>Euteleostomi</taxon>
        <taxon>Mammalia</taxon>
        <taxon>Eutheria</taxon>
        <taxon>Laurasiatheria</taxon>
        <taxon>Carnivora</taxon>
        <taxon>Caniformia</taxon>
        <taxon>Musteloidea</taxon>
        <taxon>Mustelidae</taxon>
        <taxon>Guloninae</taxon>
        <taxon>Gulo</taxon>
    </lineage>
</organism>
<dbReference type="EMBL" id="CYRY02005681">
    <property type="protein sequence ID" value="VCW70087.1"/>
    <property type="molecule type" value="Genomic_DNA"/>
</dbReference>
<comment type="caution">
    <text evidence="1">The sequence shown here is derived from an EMBL/GenBank/DDBJ whole genome shotgun (WGS) entry which is preliminary data.</text>
</comment>
<proteinExistence type="predicted"/>
<dbReference type="AlphaFoldDB" id="A0A9X9LK52"/>